<dbReference type="Proteomes" id="UP000681720">
    <property type="component" value="Unassembled WGS sequence"/>
</dbReference>
<reference evidence="3" key="1">
    <citation type="submission" date="2021-02" db="EMBL/GenBank/DDBJ databases">
        <authorList>
            <person name="Nowell W R."/>
        </authorList>
    </citation>
    <scope>NUCLEOTIDE SEQUENCE</scope>
</reference>
<protein>
    <recommendedName>
        <fullName evidence="2">ADP ribosyltransferase domain-containing protein</fullName>
    </recommendedName>
</protein>
<dbReference type="GO" id="GO:0005576">
    <property type="term" value="C:extracellular region"/>
    <property type="evidence" value="ECO:0007669"/>
    <property type="project" value="InterPro"/>
</dbReference>
<accession>A0A8S2RHH5</accession>
<evidence type="ECO:0000313" key="3">
    <source>
        <dbReference type="EMBL" id="CAF4161227.1"/>
    </source>
</evidence>
<dbReference type="Pfam" id="PF03496">
    <property type="entry name" value="ADPrib_exo_Tox"/>
    <property type="match status" value="1"/>
</dbReference>
<organism evidence="3 4">
    <name type="scientific">Rotaria magnacalcarata</name>
    <dbReference type="NCBI Taxonomy" id="392030"/>
    <lineage>
        <taxon>Eukaryota</taxon>
        <taxon>Metazoa</taxon>
        <taxon>Spiralia</taxon>
        <taxon>Gnathifera</taxon>
        <taxon>Rotifera</taxon>
        <taxon>Eurotatoria</taxon>
        <taxon>Bdelloidea</taxon>
        <taxon>Philodinida</taxon>
        <taxon>Philodinidae</taxon>
        <taxon>Rotaria</taxon>
    </lineage>
</organism>
<dbReference type="InterPro" id="IPR003540">
    <property type="entry name" value="ADP-ribosyltransferase"/>
</dbReference>
<proteinExistence type="predicted"/>
<feature type="non-terminal residue" evidence="3">
    <location>
        <position position="1"/>
    </location>
</feature>
<dbReference type="AlphaFoldDB" id="A0A8S2RHH5"/>
<feature type="domain" description="ADP ribosyltransferase" evidence="2">
    <location>
        <begin position="3"/>
        <end position="77"/>
    </location>
</feature>
<gene>
    <name evidence="3" type="ORF">GIL414_LOCUS19954</name>
</gene>
<comment type="caution">
    <text evidence="3">The sequence shown here is derived from an EMBL/GenBank/DDBJ whole genome shotgun (WGS) entry which is preliminary data.</text>
</comment>
<dbReference type="Gene3D" id="3.90.176.10">
    <property type="entry name" value="Toxin ADP-ribosyltransferase, Chain A, domain 1"/>
    <property type="match status" value="1"/>
</dbReference>
<sequence>MGGFTSTTTNLDIAKRYARTQSLSSGNVRVLFQIKVESNKPCAAHAYIEQISFHPEEEEMLFSMGSTFSVDKIEDPGFSDTEQQKDKVKSANPRKEE</sequence>
<evidence type="ECO:0000259" key="2">
    <source>
        <dbReference type="Pfam" id="PF03496"/>
    </source>
</evidence>
<name>A0A8S2RHH5_9BILA</name>
<evidence type="ECO:0000313" key="4">
    <source>
        <dbReference type="Proteomes" id="UP000681720"/>
    </source>
</evidence>
<dbReference type="SUPFAM" id="SSF56399">
    <property type="entry name" value="ADP-ribosylation"/>
    <property type="match status" value="1"/>
</dbReference>
<feature type="compositionally biased region" description="Basic and acidic residues" evidence="1">
    <location>
        <begin position="82"/>
        <end position="97"/>
    </location>
</feature>
<dbReference type="PROSITE" id="PS51996">
    <property type="entry name" value="TR_MART"/>
    <property type="match status" value="1"/>
</dbReference>
<dbReference type="EMBL" id="CAJOBJ010011681">
    <property type="protein sequence ID" value="CAF4161227.1"/>
    <property type="molecule type" value="Genomic_DNA"/>
</dbReference>
<feature type="region of interest" description="Disordered" evidence="1">
    <location>
        <begin position="73"/>
        <end position="97"/>
    </location>
</feature>
<evidence type="ECO:0000256" key="1">
    <source>
        <dbReference type="SAM" id="MobiDB-lite"/>
    </source>
</evidence>